<feature type="transmembrane region" description="Helical" evidence="1">
    <location>
        <begin position="229"/>
        <end position="252"/>
    </location>
</feature>
<name>A0A381YRL0_9ZZZZ</name>
<dbReference type="EMBL" id="UINC01018806">
    <property type="protein sequence ID" value="SVA79271.1"/>
    <property type="molecule type" value="Genomic_DNA"/>
</dbReference>
<dbReference type="AlphaFoldDB" id="A0A381YRL0"/>
<dbReference type="Gene3D" id="1.20.1250.20">
    <property type="entry name" value="MFS general substrate transporter like domains"/>
    <property type="match status" value="1"/>
</dbReference>
<keyword evidence="1" id="KW-1133">Transmembrane helix</keyword>
<evidence type="ECO:0000256" key="1">
    <source>
        <dbReference type="SAM" id="Phobius"/>
    </source>
</evidence>
<feature type="transmembrane region" description="Helical" evidence="1">
    <location>
        <begin position="138"/>
        <end position="155"/>
    </location>
</feature>
<reference evidence="2" key="1">
    <citation type="submission" date="2018-05" db="EMBL/GenBank/DDBJ databases">
        <authorList>
            <person name="Lanie J.A."/>
            <person name="Ng W.-L."/>
            <person name="Kazmierczak K.M."/>
            <person name="Andrzejewski T.M."/>
            <person name="Davidsen T.M."/>
            <person name="Wayne K.J."/>
            <person name="Tettelin H."/>
            <person name="Glass J.I."/>
            <person name="Rusch D."/>
            <person name="Podicherti R."/>
            <person name="Tsui H.-C.T."/>
            <person name="Winkler M.E."/>
        </authorList>
    </citation>
    <scope>NUCLEOTIDE SEQUENCE</scope>
</reference>
<protein>
    <recommendedName>
        <fullName evidence="3">Major facilitator superfamily (MFS) profile domain-containing protein</fullName>
    </recommendedName>
</protein>
<sequence>MSNKQAVWHDKKLWALALAETLAWAGLFYVFPASLLRWSDHFGWSIADLSLGFTFALLASALSSIAAGRLIDRGWSRLLMTGSVITGALLILLLPSVNLIWQFYVVWILIGITLSGCLYEPCFSYLTKTYKENAKSPIIMVTLFAGFASTISYPVTNLLSNAFSWEIGIYVFSAALCIVTAPLFWFGVSGRDFSEEPKVRKEKVEPLKIGCNERLPLLGTIVPVLRNPIFWGLFVTFAAFGSNHGMVVSQIFPLFESREVSPSLALLLASCIGPMQVAAGLILFAAES</sequence>
<proteinExistence type="predicted"/>
<dbReference type="Pfam" id="PF07690">
    <property type="entry name" value="MFS_1"/>
    <property type="match status" value="1"/>
</dbReference>
<organism evidence="2">
    <name type="scientific">marine metagenome</name>
    <dbReference type="NCBI Taxonomy" id="408172"/>
    <lineage>
        <taxon>unclassified sequences</taxon>
        <taxon>metagenomes</taxon>
        <taxon>ecological metagenomes</taxon>
    </lineage>
</organism>
<dbReference type="SUPFAM" id="SSF103473">
    <property type="entry name" value="MFS general substrate transporter"/>
    <property type="match status" value="1"/>
</dbReference>
<feature type="transmembrane region" description="Helical" evidence="1">
    <location>
        <begin position="12"/>
        <end position="31"/>
    </location>
</feature>
<keyword evidence="1" id="KW-0472">Membrane</keyword>
<evidence type="ECO:0000313" key="2">
    <source>
        <dbReference type="EMBL" id="SVA79271.1"/>
    </source>
</evidence>
<feature type="transmembrane region" description="Helical" evidence="1">
    <location>
        <begin position="103"/>
        <end position="126"/>
    </location>
</feature>
<feature type="transmembrane region" description="Helical" evidence="1">
    <location>
        <begin position="167"/>
        <end position="188"/>
    </location>
</feature>
<dbReference type="InterPro" id="IPR036259">
    <property type="entry name" value="MFS_trans_sf"/>
</dbReference>
<feature type="non-terminal residue" evidence="2">
    <location>
        <position position="288"/>
    </location>
</feature>
<accession>A0A381YRL0</accession>
<gene>
    <name evidence="2" type="ORF">METZ01_LOCUS132125</name>
</gene>
<dbReference type="GO" id="GO:0022857">
    <property type="term" value="F:transmembrane transporter activity"/>
    <property type="evidence" value="ECO:0007669"/>
    <property type="project" value="InterPro"/>
</dbReference>
<feature type="transmembrane region" description="Helical" evidence="1">
    <location>
        <begin position="78"/>
        <end position="97"/>
    </location>
</feature>
<feature type="transmembrane region" description="Helical" evidence="1">
    <location>
        <begin position="264"/>
        <end position="286"/>
    </location>
</feature>
<dbReference type="InterPro" id="IPR011701">
    <property type="entry name" value="MFS"/>
</dbReference>
<feature type="transmembrane region" description="Helical" evidence="1">
    <location>
        <begin position="51"/>
        <end position="71"/>
    </location>
</feature>
<evidence type="ECO:0008006" key="3">
    <source>
        <dbReference type="Google" id="ProtNLM"/>
    </source>
</evidence>
<keyword evidence="1" id="KW-0812">Transmembrane</keyword>